<evidence type="ECO:0000256" key="1">
    <source>
        <dbReference type="SAM" id="SignalP"/>
    </source>
</evidence>
<name>A0ABU4DY24_9DEIO</name>
<reference evidence="2 3" key="1">
    <citation type="submission" date="2022-11" db="EMBL/GenBank/DDBJ databases">
        <title>Deinococcus ZS9-10, Low Temperature and Draught-tolerating, UV-resistant Bacteria from Continental Antarctica.</title>
        <authorList>
            <person name="Cheng L."/>
        </authorList>
    </citation>
    <scope>NUCLEOTIDE SEQUENCE [LARGE SCALE GENOMIC DNA]</scope>
    <source>
        <strain evidence="2 3">ZS9-10</strain>
    </source>
</reference>
<sequence length="68" mass="7588">MLVFSLEALLASLMASCRAMFLFDNVIAPGRGHHVLVVDVSQAWDLPDRGSVTPELIRMNDLWDTMLT</sequence>
<proteinExistence type="predicted"/>
<evidence type="ECO:0008006" key="4">
    <source>
        <dbReference type="Google" id="ProtNLM"/>
    </source>
</evidence>
<dbReference type="EMBL" id="JAPMIV010000077">
    <property type="protein sequence ID" value="MDV6376594.1"/>
    <property type="molecule type" value="Genomic_DNA"/>
</dbReference>
<feature type="chain" id="PRO_5045804377" description="Secreted protein" evidence="1">
    <location>
        <begin position="20"/>
        <end position="68"/>
    </location>
</feature>
<evidence type="ECO:0000313" key="2">
    <source>
        <dbReference type="EMBL" id="MDV6376594.1"/>
    </source>
</evidence>
<accession>A0ABU4DY24</accession>
<feature type="signal peptide" evidence="1">
    <location>
        <begin position="1"/>
        <end position="19"/>
    </location>
</feature>
<dbReference type="Proteomes" id="UP001276150">
    <property type="component" value="Unassembled WGS sequence"/>
</dbReference>
<comment type="caution">
    <text evidence="2">The sequence shown here is derived from an EMBL/GenBank/DDBJ whole genome shotgun (WGS) entry which is preliminary data.</text>
</comment>
<organism evidence="2 3">
    <name type="scientific">Deinococcus arenicola</name>
    <dbReference type="NCBI Taxonomy" id="2994950"/>
    <lineage>
        <taxon>Bacteria</taxon>
        <taxon>Thermotogati</taxon>
        <taxon>Deinococcota</taxon>
        <taxon>Deinococci</taxon>
        <taxon>Deinococcales</taxon>
        <taxon>Deinococcaceae</taxon>
        <taxon>Deinococcus</taxon>
    </lineage>
</organism>
<keyword evidence="1" id="KW-0732">Signal</keyword>
<protein>
    <recommendedName>
        <fullName evidence="4">Secreted protein</fullName>
    </recommendedName>
</protein>
<gene>
    <name evidence="2" type="ORF">ORD21_18530</name>
</gene>
<keyword evidence="3" id="KW-1185">Reference proteome</keyword>
<evidence type="ECO:0000313" key="3">
    <source>
        <dbReference type="Proteomes" id="UP001276150"/>
    </source>
</evidence>